<keyword evidence="8" id="KW-0679">Respiratory chain</keyword>
<dbReference type="EMBL" id="NBSH01000001">
    <property type="protein sequence ID" value="ORX41304.1"/>
    <property type="molecule type" value="Genomic_DNA"/>
</dbReference>
<feature type="disulfide bond" evidence="16">
    <location>
        <begin position="14"/>
        <end position="44"/>
    </location>
</feature>
<evidence type="ECO:0000256" key="16">
    <source>
        <dbReference type="PIRSR" id="PIRSR619342-50"/>
    </source>
</evidence>
<dbReference type="GeneID" id="33559608"/>
<proteinExistence type="inferred from homology"/>
<protein>
    <recommendedName>
        <fullName evidence="6">NADH dehydrogenase [ubiquinone] iron-sulfur protein 5</fullName>
    </recommendedName>
    <alternativeName>
        <fullName evidence="14">Complex I-15 kDa</fullName>
    </alternativeName>
    <alternativeName>
        <fullName evidence="15">NADH-ubiquinone oxidoreductase 15 kDa subunit</fullName>
    </alternativeName>
</protein>
<dbReference type="GO" id="GO:0005743">
    <property type="term" value="C:mitochondrial inner membrane"/>
    <property type="evidence" value="ECO:0007669"/>
    <property type="project" value="UniProtKB-SubCell"/>
</dbReference>
<keyword evidence="18" id="KW-1185">Reference proteome</keyword>
<dbReference type="InParanoid" id="A0A1Y1UUQ0"/>
<comment type="subunit">
    <text evidence="5">Mammalian complex I is composed of 45 different subunits. This is a component of the iron-sulfur (IP) fragment of the enzyme.</text>
</comment>
<evidence type="ECO:0000256" key="12">
    <source>
        <dbReference type="ARBA" id="ARBA00023136"/>
    </source>
</evidence>
<dbReference type="InterPro" id="IPR019342">
    <property type="entry name" value="NADH_UbQ_OxRdtase_FeS-su5"/>
</dbReference>
<feature type="disulfide bond" evidence="16">
    <location>
        <begin position="24"/>
        <end position="34"/>
    </location>
</feature>
<evidence type="ECO:0000256" key="3">
    <source>
        <dbReference type="ARBA" id="ARBA00004637"/>
    </source>
</evidence>
<dbReference type="GO" id="GO:0005758">
    <property type="term" value="C:mitochondrial intermembrane space"/>
    <property type="evidence" value="ECO:0007669"/>
    <property type="project" value="UniProtKB-SubCell"/>
</dbReference>
<accession>A0A1Y1UUQ0</accession>
<evidence type="ECO:0000256" key="11">
    <source>
        <dbReference type="ARBA" id="ARBA00023128"/>
    </source>
</evidence>
<dbReference type="STRING" id="4999.A0A1Y1UUQ0"/>
<evidence type="ECO:0000256" key="9">
    <source>
        <dbReference type="ARBA" id="ARBA00022792"/>
    </source>
</evidence>
<reference evidence="17 18" key="1">
    <citation type="submission" date="2017-03" db="EMBL/GenBank/DDBJ databases">
        <title>Widespread Adenine N6-methylation of Active Genes in Fungi.</title>
        <authorList>
            <consortium name="DOE Joint Genome Institute"/>
            <person name="Mondo S.J."/>
            <person name="Dannebaum R.O."/>
            <person name="Kuo R.C."/>
            <person name="Louie K.B."/>
            <person name="Bewick A.J."/>
            <person name="Labutti K."/>
            <person name="Haridas S."/>
            <person name="Kuo A."/>
            <person name="Salamov A."/>
            <person name="Ahrendt S.R."/>
            <person name="Lau R."/>
            <person name="Bowen B.P."/>
            <person name="Lipzen A."/>
            <person name="Sullivan W."/>
            <person name="Andreopoulos W.B."/>
            <person name="Clum A."/>
            <person name="Lindquist E."/>
            <person name="Daum C."/>
            <person name="Northen T.R."/>
            <person name="Ramamoorthy G."/>
            <person name="Schmitz R.J."/>
            <person name="Gryganskyi A."/>
            <person name="Culley D."/>
            <person name="Magnuson J."/>
            <person name="James T.Y."/>
            <person name="O'Malley M.A."/>
            <person name="Stajich J.E."/>
            <person name="Spatafora J.W."/>
            <person name="Visel A."/>
            <person name="Grigoriev I.V."/>
        </authorList>
    </citation>
    <scope>NUCLEOTIDE SEQUENCE [LARGE SCALE GENOMIC DNA]</scope>
    <source>
        <strain evidence="17 18">NRRL Y-17943</strain>
    </source>
</reference>
<evidence type="ECO:0000256" key="4">
    <source>
        <dbReference type="ARBA" id="ARBA00007372"/>
    </source>
</evidence>
<comment type="function">
    <text evidence="1">Accessory subunit of the mitochondrial membrane respiratory chain NADH dehydrogenase (Complex I), that is believed not to be involved in catalysis. Complex I functions in the transfer of electrons from NADH to the respiratory chain. The immediate electron acceptor for the enzyme is believed to be ubiquinone.</text>
</comment>
<evidence type="ECO:0000256" key="2">
    <source>
        <dbReference type="ARBA" id="ARBA00004569"/>
    </source>
</evidence>
<dbReference type="PANTHER" id="PTHR15224">
    <property type="entry name" value="NADH DEHYDROGENASE [UBIQUINONE] IRON-SULFUR PROTEIN 5"/>
    <property type="match status" value="1"/>
</dbReference>
<evidence type="ECO:0000313" key="17">
    <source>
        <dbReference type="EMBL" id="ORX41304.1"/>
    </source>
</evidence>
<gene>
    <name evidence="17" type="ORF">BD324DRAFT_648175</name>
</gene>
<dbReference type="RefSeq" id="XP_021874983.1">
    <property type="nucleotide sequence ID" value="XM_022017799.1"/>
</dbReference>
<comment type="similarity">
    <text evidence="4">Belongs to the complex I NDUFS5 subunit family.</text>
</comment>
<dbReference type="GO" id="GO:0032981">
    <property type="term" value="P:mitochondrial respiratory chain complex I assembly"/>
    <property type="evidence" value="ECO:0007669"/>
    <property type="project" value="TreeGrafter"/>
</dbReference>
<evidence type="ECO:0000313" key="18">
    <source>
        <dbReference type="Proteomes" id="UP000193218"/>
    </source>
</evidence>
<sequence length="86" mass="9483">MSNALGLNGGNPRCWAHLMEFQRCWKSAQEPQECKPQHEDYIECLHRKKEQASSAKEAAEKAAAGTIISLGLVEDPTAGGKDEEKQ</sequence>
<evidence type="ECO:0000256" key="15">
    <source>
        <dbReference type="ARBA" id="ARBA00032739"/>
    </source>
</evidence>
<comment type="subcellular location">
    <subcellularLocation>
        <location evidence="3">Mitochondrion inner membrane</location>
        <topology evidence="3">Peripheral membrane protein</topology>
    </subcellularLocation>
    <subcellularLocation>
        <location evidence="2">Mitochondrion intermembrane space</location>
    </subcellularLocation>
</comment>
<organism evidence="17 18">
    <name type="scientific">Kockovaella imperatae</name>
    <dbReference type="NCBI Taxonomy" id="4999"/>
    <lineage>
        <taxon>Eukaryota</taxon>
        <taxon>Fungi</taxon>
        <taxon>Dikarya</taxon>
        <taxon>Basidiomycota</taxon>
        <taxon>Agaricomycotina</taxon>
        <taxon>Tremellomycetes</taxon>
        <taxon>Tremellales</taxon>
        <taxon>Cuniculitremaceae</taxon>
        <taxon>Kockovaella</taxon>
    </lineage>
</organism>
<evidence type="ECO:0000256" key="10">
    <source>
        <dbReference type="ARBA" id="ARBA00022982"/>
    </source>
</evidence>
<comment type="caution">
    <text evidence="17">The sequence shown here is derived from an EMBL/GenBank/DDBJ whole genome shotgun (WGS) entry which is preliminary data.</text>
</comment>
<keyword evidence="10" id="KW-0249">Electron transport</keyword>
<evidence type="ECO:0000256" key="5">
    <source>
        <dbReference type="ARBA" id="ARBA00011261"/>
    </source>
</evidence>
<dbReference type="PROSITE" id="PS51808">
    <property type="entry name" value="CHCH"/>
    <property type="match status" value="1"/>
</dbReference>
<evidence type="ECO:0000256" key="7">
    <source>
        <dbReference type="ARBA" id="ARBA00022448"/>
    </source>
</evidence>
<evidence type="ECO:0000256" key="1">
    <source>
        <dbReference type="ARBA" id="ARBA00003195"/>
    </source>
</evidence>
<dbReference type="PANTHER" id="PTHR15224:SF1">
    <property type="entry name" value="NADH DEHYDROGENASE [UBIQUINONE] IRON-SULFUR PROTEIN 5"/>
    <property type="match status" value="1"/>
</dbReference>
<evidence type="ECO:0000256" key="13">
    <source>
        <dbReference type="ARBA" id="ARBA00023157"/>
    </source>
</evidence>
<dbReference type="Proteomes" id="UP000193218">
    <property type="component" value="Unassembled WGS sequence"/>
</dbReference>
<keyword evidence="13 16" id="KW-1015">Disulfide bond</keyword>
<evidence type="ECO:0000256" key="6">
    <source>
        <dbReference type="ARBA" id="ARBA00013482"/>
    </source>
</evidence>
<name>A0A1Y1UUQ0_9TREE</name>
<evidence type="ECO:0000256" key="14">
    <source>
        <dbReference type="ARBA" id="ARBA00031222"/>
    </source>
</evidence>
<keyword evidence="9" id="KW-0999">Mitochondrion inner membrane</keyword>
<dbReference type="AlphaFoldDB" id="A0A1Y1UUQ0"/>
<dbReference type="OrthoDB" id="9992197at2759"/>
<keyword evidence="7" id="KW-0813">Transport</keyword>
<evidence type="ECO:0000256" key="8">
    <source>
        <dbReference type="ARBA" id="ARBA00022660"/>
    </source>
</evidence>
<keyword evidence="11" id="KW-0496">Mitochondrion</keyword>
<keyword evidence="12" id="KW-0472">Membrane</keyword>